<dbReference type="Gene3D" id="2.40.40.10">
    <property type="entry name" value="RlpA-like domain"/>
    <property type="match status" value="1"/>
</dbReference>
<feature type="signal peptide" evidence="3">
    <location>
        <begin position="1"/>
        <end position="22"/>
    </location>
</feature>
<name>A0ABV0D0Z6_9SPHN</name>
<evidence type="ECO:0000313" key="8">
    <source>
        <dbReference type="Proteomes" id="UP001484535"/>
    </source>
</evidence>
<protein>
    <recommendedName>
        <fullName evidence="3">Endolytic peptidoglycan transglycosylase RlpA</fullName>
        <ecNumber evidence="3">4.2.2.-</ecNumber>
    </recommendedName>
</protein>
<dbReference type="CDD" id="cd22268">
    <property type="entry name" value="DPBB_RlpA-like"/>
    <property type="match status" value="1"/>
</dbReference>
<feature type="compositionally biased region" description="Low complexity" evidence="5">
    <location>
        <begin position="62"/>
        <end position="71"/>
    </location>
</feature>
<reference evidence="7 8" key="1">
    <citation type="submission" date="2024-05" db="EMBL/GenBank/DDBJ databases">
        <authorList>
            <person name="Park S."/>
        </authorList>
    </citation>
    <scope>NUCLEOTIDE SEQUENCE [LARGE SCALE GENOMIC DNA]</scope>
    <source>
        <strain evidence="7 8">DGU5</strain>
    </source>
</reference>
<evidence type="ECO:0000256" key="2">
    <source>
        <dbReference type="ARBA" id="ARBA00023316"/>
    </source>
</evidence>
<comment type="function">
    <text evidence="3">Lytic transglycosylase with a strong preference for naked glycan strands that lack stem peptides.</text>
</comment>
<keyword evidence="1 3" id="KW-0456">Lyase</keyword>
<evidence type="ECO:0000256" key="4">
    <source>
        <dbReference type="RuleBase" id="RU003495"/>
    </source>
</evidence>
<dbReference type="EMBL" id="JBDLBR010000006">
    <property type="protein sequence ID" value="MEN7538607.1"/>
    <property type="molecule type" value="Genomic_DNA"/>
</dbReference>
<gene>
    <name evidence="3" type="primary">rlpA</name>
    <name evidence="7" type="ORF">ABDJ38_15620</name>
</gene>
<dbReference type="InterPro" id="IPR009009">
    <property type="entry name" value="RlpA-like_DPBB"/>
</dbReference>
<dbReference type="Pfam" id="PF03330">
    <property type="entry name" value="DPBB_1"/>
    <property type="match status" value="1"/>
</dbReference>
<dbReference type="RefSeq" id="WP_346786065.1">
    <property type="nucleotide sequence ID" value="NZ_JBDLBR010000006.1"/>
</dbReference>
<evidence type="ECO:0000313" key="7">
    <source>
        <dbReference type="EMBL" id="MEN7538607.1"/>
    </source>
</evidence>
<keyword evidence="2 3" id="KW-0961">Cell wall biogenesis/degradation</keyword>
<dbReference type="PANTHER" id="PTHR34183:SF8">
    <property type="entry name" value="ENDOLYTIC PEPTIDOGLYCAN TRANSGLYCOSYLASE RLPA-RELATED"/>
    <property type="match status" value="1"/>
</dbReference>
<dbReference type="InterPro" id="IPR012997">
    <property type="entry name" value="RplA"/>
</dbReference>
<feature type="region of interest" description="Disordered" evidence="5">
    <location>
        <begin position="49"/>
        <end position="71"/>
    </location>
</feature>
<keyword evidence="8" id="KW-1185">Reference proteome</keyword>
<evidence type="ECO:0000256" key="3">
    <source>
        <dbReference type="HAMAP-Rule" id="MF_02071"/>
    </source>
</evidence>
<dbReference type="Proteomes" id="UP001484535">
    <property type="component" value="Unassembled WGS sequence"/>
</dbReference>
<dbReference type="SUPFAM" id="SSF50685">
    <property type="entry name" value="Barwin-like endoglucanases"/>
    <property type="match status" value="1"/>
</dbReference>
<organism evidence="7 8">
    <name type="scientific">Aurantiacibacter flavus</name>
    <dbReference type="NCBI Taxonomy" id="3145232"/>
    <lineage>
        <taxon>Bacteria</taxon>
        <taxon>Pseudomonadati</taxon>
        <taxon>Pseudomonadota</taxon>
        <taxon>Alphaproteobacteria</taxon>
        <taxon>Sphingomonadales</taxon>
        <taxon>Erythrobacteraceae</taxon>
        <taxon>Aurantiacibacter</taxon>
    </lineage>
</organism>
<feature type="chain" id="PRO_5044917114" description="Endolytic peptidoglycan transglycosylase RlpA" evidence="3">
    <location>
        <begin position="23"/>
        <end position="163"/>
    </location>
</feature>
<dbReference type="InterPro" id="IPR036908">
    <property type="entry name" value="RlpA-like_sf"/>
</dbReference>
<keyword evidence="3" id="KW-0732">Signal</keyword>
<accession>A0ABV0D0Z6</accession>
<evidence type="ECO:0000259" key="6">
    <source>
        <dbReference type="Pfam" id="PF03330"/>
    </source>
</evidence>
<proteinExistence type="inferred from homology"/>
<comment type="caution">
    <text evidence="7">The sequence shown here is derived from an EMBL/GenBank/DDBJ whole genome shotgun (WGS) entry which is preliminary data.</text>
</comment>
<dbReference type="EC" id="4.2.2.-" evidence="3"/>
<evidence type="ECO:0000256" key="5">
    <source>
        <dbReference type="SAM" id="MobiDB-lite"/>
    </source>
</evidence>
<sequence length="163" mass="16774" precursor="true">MVALATATGAAGLLAASTLYNAGQPDVVSLGRGKASVETIPVAQFASADSVEGDQLTPMPSPSASSMGSGEASYYGSSDGFAGRRTANGEVFNPQRFTAAHRTLPMGSRVRVTNPSNGDSVVVRINDRGPFHGNRVIDLSYAAAREIGLIHAGRGNVRLALLT</sequence>
<dbReference type="PANTHER" id="PTHR34183">
    <property type="entry name" value="ENDOLYTIC PEPTIDOGLYCAN TRANSGLYCOSYLASE RLPA"/>
    <property type="match status" value="1"/>
</dbReference>
<dbReference type="InterPro" id="IPR034718">
    <property type="entry name" value="RlpA"/>
</dbReference>
<dbReference type="NCBIfam" id="TIGR00413">
    <property type="entry name" value="rlpA"/>
    <property type="match status" value="1"/>
</dbReference>
<dbReference type="HAMAP" id="MF_02071">
    <property type="entry name" value="RlpA"/>
    <property type="match status" value="1"/>
</dbReference>
<feature type="domain" description="RlpA-like protein double-psi beta-barrel" evidence="6">
    <location>
        <begin position="69"/>
        <end position="158"/>
    </location>
</feature>
<comment type="similarity">
    <text evidence="3 4">Belongs to the RlpA family.</text>
</comment>
<evidence type="ECO:0000256" key="1">
    <source>
        <dbReference type="ARBA" id="ARBA00023239"/>
    </source>
</evidence>